<reference evidence="6 7" key="1">
    <citation type="submission" date="2020-12" db="EMBL/GenBank/DDBJ databases">
        <title>WGS of Legionella: environmental sample.</title>
        <authorList>
            <person name="Cristino S."/>
            <person name="Girolamini L."/>
            <person name="Salaris S."/>
            <person name="Pascale M.R."/>
            <person name="Mazzotta M."/>
            <person name="Orsini M."/>
            <person name="Grottola A."/>
        </authorList>
    </citation>
    <scope>NUCLEOTIDE SEQUENCE [LARGE SCALE GENOMIC DNA]</scope>
    <source>
        <strain evidence="6 7">30cs62</strain>
    </source>
</reference>
<organism evidence="6 7">
    <name type="scientific">Legionella bononiensis</name>
    <dbReference type="NCBI Taxonomy" id="2793102"/>
    <lineage>
        <taxon>Bacteria</taxon>
        <taxon>Pseudomonadati</taxon>
        <taxon>Pseudomonadota</taxon>
        <taxon>Gammaproteobacteria</taxon>
        <taxon>Legionellales</taxon>
        <taxon>Legionellaceae</taxon>
        <taxon>Legionella</taxon>
    </lineage>
</organism>
<keyword evidence="2" id="KW-0812">Transmembrane</keyword>
<evidence type="ECO:0000256" key="3">
    <source>
        <dbReference type="ARBA" id="ARBA00022989"/>
    </source>
</evidence>
<keyword evidence="4" id="KW-0472">Membrane</keyword>
<proteinExistence type="predicted"/>
<sequence length="834" mass="90735">MMKLLKRLFYFSLVLLICLIALLSFFLTTTPGLYTLIRLSSISIPGTIKVHHIQGRLLDEFSIDTLDYHHNSTHVKIDRLQVKWSLNSLMHPQLQFKELKAKSVELNDSVAIQMLTFTGSITRNNLKVDSVRFNYLKDAIYGRMQVDLQLPHALTGSITLNPKNSTQSLLKGTLDFGGDMTQLRWTGDVQGPAVVSVNGSLNNLSDLEQIIKWRDGSWALSEQNRLYSPEGRLKISGTFPELNIELKTKVNQNHKDNVQINASIHGTLPKKWNFNATVSNTQSPESTTEGIYSSLNVTGEFQDLNKGSVILTLAPGHYQMAKDSSLPILQFSGGSVKASLTPRALSGKGSLKIDSNTQMNLNFNLPDFKLSNGFSGLQPISAELTLLVKSFDFVKSLSPDISNPQGQLTASLMAKGTLNKLLLESKLKLAKASFSIPKLGLNLNAIDITVLAKKKKWEANGTINAANKKLLVKGQGSLGTSRVGELTLQGSDFPIVNTKEYQINISPQLKLSISPSNLTIAGTVVIPYAQIKPQSFSNSLTVSDDVIFNTKQEEKPPSPLNTNVDVKVEMGEKVELTVKGLHATLAGAVNLKQQPQGPMSATGELNVVQGEYKAYGQDLAIEQGELIFTGGRLDNPGINIRASKKIDTTSTSLTSSNQLFDFNNNNLQNANLRGNIRVGVEVTGRLSTPKIQLFSTPSILSQADILSMLVLGRPASQANKAGGQLLLAAISSMNLGTGTNGAQLLDQLKQNLGFDLNVQTNSNFNLVTNQVSDNTALVVGKSLSKRMYLSYNVGLSQADPNVLTLKYLLNKFLSIQVSSSDAGSGIDILYTSNK</sequence>
<dbReference type="RefSeq" id="WP_203108121.1">
    <property type="nucleotide sequence ID" value="NZ_JADOBG010000004.1"/>
</dbReference>
<keyword evidence="3" id="KW-1133">Transmembrane helix</keyword>
<feature type="domain" description="Translocation and assembly module TamB C-terminal" evidence="5">
    <location>
        <begin position="475"/>
        <end position="831"/>
    </location>
</feature>
<evidence type="ECO:0000256" key="4">
    <source>
        <dbReference type="ARBA" id="ARBA00023136"/>
    </source>
</evidence>
<comment type="subcellular location">
    <subcellularLocation>
        <location evidence="1">Membrane</location>
        <topology evidence="1">Single-pass membrane protein</topology>
    </subcellularLocation>
</comment>
<dbReference type="PANTHER" id="PTHR36985">
    <property type="entry name" value="TRANSLOCATION AND ASSEMBLY MODULE SUBUNIT TAMB"/>
    <property type="match status" value="1"/>
</dbReference>
<dbReference type="EMBL" id="JADWVN010000022">
    <property type="protein sequence ID" value="MBL7527191.1"/>
    <property type="molecule type" value="Genomic_DNA"/>
</dbReference>
<dbReference type="PANTHER" id="PTHR36985:SF1">
    <property type="entry name" value="TRANSLOCATION AND ASSEMBLY MODULE SUBUNIT TAMB"/>
    <property type="match status" value="1"/>
</dbReference>
<evidence type="ECO:0000313" key="7">
    <source>
        <dbReference type="Proteomes" id="UP000809910"/>
    </source>
</evidence>
<evidence type="ECO:0000259" key="5">
    <source>
        <dbReference type="Pfam" id="PF04357"/>
    </source>
</evidence>
<accession>A0ABS1WCV0</accession>
<dbReference type="Pfam" id="PF04357">
    <property type="entry name" value="TamB"/>
    <property type="match status" value="1"/>
</dbReference>
<comment type="caution">
    <text evidence="6">The sequence shown here is derived from an EMBL/GenBank/DDBJ whole genome shotgun (WGS) entry which is preliminary data.</text>
</comment>
<dbReference type="Proteomes" id="UP000809910">
    <property type="component" value="Unassembled WGS sequence"/>
</dbReference>
<keyword evidence="7" id="KW-1185">Reference proteome</keyword>
<evidence type="ECO:0000313" key="6">
    <source>
        <dbReference type="EMBL" id="MBL7527191.1"/>
    </source>
</evidence>
<gene>
    <name evidence="6" type="ORF">I5282_11475</name>
</gene>
<protein>
    <submittedName>
        <fullName evidence="6">Translocation/assembly module TamB domain-containing protein</fullName>
    </submittedName>
</protein>
<evidence type="ECO:0000256" key="1">
    <source>
        <dbReference type="ARBA" id="ARBA00004167"/>
    </source>
</evidence>
<dbReference type="InterPro" id="IPR007452">
    <property type="entry name" value="TamB_C"/>
</dbReference>
<evidence type="ECO:0000256" key="2">
    <source>
        <dbReference type="ARBA" id="ARBA00022692"/>
    </source>
</evidence>
<name>A0ABS1WCV0_9GAMM</name>